<gene>
    <name evidence="2" type="ORF">Tci_886557</name>
</gene>
<proteinExistence type="predicted"/>
<organism evidence="2">
    <name type="scientific">Tanacetum cinerariifolium</name>
    <name type="common">Dalmatian daisy</name>
    <name type="synonym">Chrysanthemum cinerariifolium</name>
    <dbReference type="NCBI Taxonomy" id="118510"/>
    <lineage>
        <taxon>Eukaryota</taxon>
        <taxon>Viridiplantae</taxon>
        <taxon>Streptophyta</taxon>
        <taxon>Embryophyta</taxon>
        <taxon>Tracheophyta</taxon>
        <taxon>Spermatophyta</taxon>
        <taxon>Magnoliopsida</taxon>
        <taxon>eudicotyledons</taxon>
        <taxon>Gunneridae</taxon>
        <taxon>Pentapetalae</taxon>
        <taxon>asterids</taxon>
        <taxon>campanulids</taxon>
        <taxon>Asterales</taxon>
        <taxon>Asteraceae</taxon>
        <taxon>Asteroideae</taxon>
        <taxon>Anthemideae</taxon>
        <taxon>Anthemidinae</taxon>
        <taxon>Tanacetum</taxon>
    </lineage>
</organism>
<protein>
    <submittedName>
        <fullName evidence="2">Uncharacterized protein</fullName>
    </submittedName>
</protein>
<keyword evidence="1" id="KW-0812">Transmembrane</keyword>
<evidence type="ECO:0000256" key="1">
    <source>
        <dbReference type="SAM" id="Phobius"/>
    </source>
</evidence>
<comment type="caution">
    <text evidence="2">The sequence shown here is derived from an EMBL/GenBank/DDBJ whole genome shotgun (WGS) entry which is preliminary data.</text>
</comment>
<sequence length="85" mass="9347">MSYVGVPYMCVNDNISPSGLPLAFVASFDLSMLSFGVVQSLLSNSYHISFLTFSNTYKSTSSGFSLMASFKHMSASWRYISVFST</sequence>
<dbReference type="EMBL" id="BKCJ011280488">
    <property type="protein sequence ID" value="GFD14588.1"/>
    <property type="molecule type" value="Genomic_DNA"/>
</dbReference>
<feature type="transmembrane region" description="Helical" evidence="1">
    <location>
        <begin position="20"/>
        <end position="42"/>
    </location>
</feature>
<accession>A0A699TZQ8</accession>
<keyword evidence="1" id="KW-0472">Membrane</keyword>
<evidence type="ECO:0000313" key="2">
    <source>
        <dbReference type="EMBL" id="GFD14588.1"/>
    </source>
</evidence>
<keyword evidence="1" id="KW-1133">Transmembrane helix</keyword>
<name>A0A699TZQ8_TANCI</name>
<reference evidence="2" key="1">
    <citation type="journal article" date="2019" name="Sci. Rep.">
        <title>Draft genome of Tanacetum cinerariifolium, the natural source of mosquito coil.</title>
        <authorList>
            <person name="Yamashiro T."/>
            <person name="Shiraishi A."/>
            <person name="Satake H."/>
            <person name="Nakayama K."/>
        </authorList>
    </citation>
    <scope>NUCLEOTIDE SEQUENCE</scope>
</reference>
<dbReference type="AlphaFoldDB" id="A0A699TZQ8"/>